<name>A0ABM0ME70_SACKO</name>
<dbReference type="RefSeq" id="XP_006818311.1">
    <property type="nucleotide sequence ID" value="XM_006818248.1"/>
</dbReference>
<sequence>MNILISSVRRFGPKLCMRFNMHVYSYLKITRVLNPVRRCHLLCVCCIITSCLTSEIVESISEFQQMNYLRVMVFQVNSRHLPPQTYHVRYRSSSNPSKTNSKKDGKDFTESAQS</sequence>
<feature type="compositionally biased region" description="Basic and acidic residues" evidence="1">
    <location>
        <begin position="101"/>
        <end position="114"/>
    </location>
</feature>
<accession>A0ABM0ME70</accession>
<protein>
    <submittedName>
        <fullName evidence="3">Uncharacterized protein LOC102807064</fullName>
    </submittedName>
</protein>
<proteinExistence type="predicted"/>
<gene>
    <name evidence="3" type="primary">LOC102807064</name>
</gene>
<evidence type="ECO:0000256" key="1">
    <source>
        <dbReference type="SAM" id="MobiDB-lite"/>
    </source>
</evidence>
<feature type="region of interest" description="Disordered" evidence="1">
    <location>
        <begin position="88"/>
        <end position="114"/>
    </location>
</feature>
<dbReference type="Proteomes" id="UP000694865">
    <property type="component" value="Unplaced"/>
</dbReference>
<dbReference type="GeneID" id="102807064"/>
<keyword evidence="2" id="KW-1185">Reference proteome</keyword>
<evidence type="ECO:0000313" key="3">
    <source>
        <dbReference type="RefSeq" id="XP_006818311.1"/>
    </source>
</evidence>
<evidence type="ECO:0000313" key="2">
    <source>
        <dbReference type="Proteomes" id="UP000694865"/>
    </source>
</evidence>
<reference evidence="3" key="1">
    <citation type="submission" date="2025-08" db="UniProtKB">
        <authorList>
            <consortium name="RefSeq"/>
        </authorList>
    </citation>
    <scope>IDENTIFICATION</scope>
    <source>
        <tissue evidence="3">Testes</tissue>
    </source>
</reference>
<organism evidence="2 3">
    <name type="scientific">Saccoglossus kowalevskii</name>
    <name type="common">Acorn worm</name>
    <dbReference type="NCBI Taxonomy" id="10224"/>
    <lineage>
        <taxon>Eukaryota</taxon>
        <taxon>Metazoa</taxon>
        <taxon>Hemichordata</taxon>
        <taxon>Enteropneusta</taxon>
        <taxon>Harrimaniidae</taxon>
        <taxon>Saccoglossus</taxon>
    </lineage>
</organism>